<dbReference type="GO" id="GO:0006281">
    <property type="term" value="P:DNA repair"/>
    <property type="evidence" value="ECO:0007669"/>
    <property type="project" value="UniProtKB-UniRule"/>
</dbReference>
<dbReference type="EC" id="3.6.4.-" evidence="5"/>
<dbReference type="Gene3D" id="3.40.50.300">
    <property type="entry name" value="P-loop containing nucleotide triphosphate hydrolases"/>
    <property type="match status" value="2"/>
</dbReference>
<dbReference type="GO" id="GO:0006338">
    <property type="term" value="P:chromatin remodeling"/>
    <property type="evidence" value="ECO:0007669"/>
    <property type="project" value="UniProtKB-UniRule"/>
</dbReference>
<evidence type="ECO:0000256" key="1">
    <source>
        <dbReference type="ARBA" id="ARBA00004123"/>
    </source>
</evidence>
<dbReference type="InterPro" id="IPR027417">
    <property type="entry name" value="P-loop_NTPase"/>
</dbReference>
<dbReference type="PANTHER" id="PTHR45685">
    <property type="entry name" value="HELICASE SRCAP-RELATED"/>
    <property type="match status" value="1"/>
</dbReference>
<feature type="region of interest" description="Disordered" evidence="6">
    <location>
        <begin position="828"/>
        <end position="854"/>
    </location>
</feature>
<evidence type="ECO:0000259" key="7">
    <source>
        <dbReference type="PROSITE" id="PS51194"/>
    </source>
</evidence>
<dbReference type="Proteomes" id="UP001140011">
    <property type="component" value="Unassembled WGS sequence"/>
</dbReference>
<comment type="subunit">
    <text evidence="5">Component of the INO80 chromatin-remodeling complex.</text>
</comment>
<keyword evidence="9" id="KW-1185">Reference proteome</keyword>
<accession>A0A9W8GUT3</accession>
<comment type="domain">
    <text evidence="5">The DBINO region is involved in binding to DNA.</text>
</comment>
<organism evidence="8 9">
    <name type="scientific">Coemansia pectinata</name>
    <dbReference type="NCBI Taxonomy" id="1052879"/>
    <lineage>
        <taxon>Eukaryota</taxon>
        <taxon>Fungi</taxon>
        <taxon>Fungi incertae sedis</taxon>
        <taxon>Zoopagomycota</taxon>
        <taxon>Kickxellomycotina</taxon>
        <taxon>Kickxellomycetes</taxon>
        <taxon>Kickxellales</taxon>
        <taxon>Kickxellaceae</taxon>
        <taxon>Coemansia</taxon>
    </lineage>
</organism>
<comment type="caution">
    <text evidence="8">The sequence shown here is derived from an EMBL/GenBank/DDBJ whole genome shotgun (WGS) entry which is preliminary data.</text>
</comment>
<keyword evidence="5" id="KW-0238">DNA-binding</keyword>
<evidence type="ECO:0000256" key="3">
    <source>
        <dbReference type="ARBA" id="ARBA00022801"/>
    </source>
</evidence>
<dbReference type="GO" id="GO:0003677">
    <property type="term" value="F:DNA binding"/>
    <property type="evidence" value="ECO:0007669"/>
    <property type="project" value="UniProtKB-UniRule"/>
</dbReference>
<keyword evidence="5" id="KW-0227">DNA damage</keyword>
<dbReference type="GO" id="GO:0005524">
    <property type="term" value="F:ATP binding"/>
    <property type="evidence" value="ECO:0007669"/>
    <property type="project" value="UniProtKB-UniRule"/>
</dbReference>
<evidence type="ECO:0000256" key="4">
    <source>
        <dbReference type="ARBA" id="ARBA00022840"/>
    </source>
</evidence>
<dbReference type="SUPFAM" id="SSF52540">
    <property type="entry name" value="P-loop containing nucleoside triphosphate hydrolases"/>
    <property type="match status" value="2"/>
</dbReference>
<dbReference type="CDD" id="cd18793">
    <property type="entry name" value="SF2_C_SNF"/>
    <property type="match status" value="1"/>
</dbReference>
<dbReference type="OrthoDB" id="448448at2759"/>
<dbReference type="PROSITE" id="PS51419">
    <property type="entry name" value="RAB"/>
    <property type="match status" value="1"/>
</dbReference>
<dbReference type="InterPro" id="IPR001650">
    <property type="entry name" value="Helicase_C-like"/>
</dbReference>
<comment type="function">
    <text evidence="5">ATPase component of the INO80 complex which remodels chromatin by shifting nucleosomes and is involved in DNA repair.</text>
</comment>
<comment type="similarity">
    <text evidence="5">Belongs to the SNF2/RAD54 helicase family.</text>
</comment>
<keyword evidence="2" id="KW-0547">Nucleotide-binding</keyword>
<dbReference type="GO" id="GO:0016887">
    <property type="term" value="F:ATP hydrolysis activity"/>
    <property type="evidence" value="ECO:0007669"/>
    <property type="project" value="TreeGrafter"/>
</dbReference>
<keyword evidence="3 5" id="KW-0378">Hydrolase</keyword>
<dbReference type="GO" id="GO:0003924">
    <property type="term" value="F:GTPase activity"/>
    <property type="evidence" value="ECO:0007669"/>
    <property type="project" value="InterPro"/>
</dbReference>
<evidence type="ECO:0000256" key="5">
    <source>
        <dbReference type="RuleBase" id="RU368001"/>
    </source>
</evidence>
<dbReference type="GO" id="GO:0031011">
    <property type="term" value="C:Ino80 complex"/>
    <property type="evidence" value="ECO:0007669"/>
    <property type="project" value="UniProtKB-UniRule"/>
</dbReference>
<dbReference type="InterPro" id="IPR001806">
    <property type="entry name" value="Small_GTPase"/>
</dbReference>
<dbReference type="SMART" id="SM00490">
    <property type="entry name" value="HELICc"/>
    <property type="match status" value="1"/>
</dbReference>
<dbReference type="SMART" id="SM00174">
    <property type="entry name" value="RHO"/>
    <property type="match status" value="1"/>
</dbReference>
<dbReference type="SMART" id="SM00175">
    <property type="entry name" value="RAB"/>
    <property type="match status" value="1"/>
</dbReference>
<dbReference type="Pfam" id="PF00271">
    <property type="entry name" value="Helicase_C"/>
    <property type="match status" value="1"/>
</dbReference>
<feature type="region of interest" description="Disordered" evidence="6">
    <location>
        <begin position="553"/>
        <end position="636"/>
    </location>
</feature>
<keyword evidence="8" id="KW-0347">Helicase</keyword>
<name>A0A9W8GUT3_9FUNG</name>
<comment type="catalytic activity">
    <reaction evidence="5">
        <text>ATP + H2O = ADP + phosphate + H(+)</text>
        <dbReference type="Rhea" id="RHEA:13065"/>
        <dbReference type="ChEBI" id="CHEBI:15377"/>
        <dbReference type="ChEBI" id="CHEBI:15378"/>
        <dbReference type="ChEBI" id="CHEBI:30616"/>
        <dbReference type="ChEBI" id="CHEBI:43474"/>
        <dbReference type="ChEBI" id="CHEBI:456216"/>
    </reaction>
</comment>
<comment type="subcellular location">
    <subcellularLocation>
        <location evidence="1 5">Nucleus</location>
    </subcellularLocation>
</comment>
<evidence type="ECO:0000256" key="6">
    <source>
        <dbReference type="SAM" id="MobiDB-lite"/>
    </source>
</evidence>
<dbReference type="Pfam" id="PF00071">
    <property type="entry name" value="Ras"/>
    <property type="match status" value="1"/>
</dbReference>
<dbReference type="PROSITE" id="PS51194">
    <property type="entry name" value="HELICASE_CTER"/>
    <property type="match status" value="1"/>
</dbReference>
<keyword evidence="5" id="KW-0234">DNA repair</keyword>
<evidence type="ECO:0000313" key="8">
    <source>
        <dbReference type="EMBL" id="KAJ2750348.1"/>
    </source>
</evidence>
<dbReference type="GO" id="GO:0005525">
    <property type="term" value="F:GTP binding"/>
    <property type="evidence" value="ECO:0007669"/>
    <property type="project" value="InterPro"/>
</dbReference>
<dbReference type="InterPro" id="IPR049730">
    <property type="entry name" value="SNF2/RAD54-like_C"/>
</dbReference>
<keyword evidence="4 5" id="KW-0067">ATP-binding</keyword>
<feature type="compositionally biased region" description="Gly residues" evidence="6">
    <location>
        <begin position="562"/>
        <end position="583"/>
    </location>
</feature>
<dbReference type="PRINTS" id="PR00449">
    <property type="entry name" value="RASTRNSFRMNG"/>
</dbReference>
<dbReference type="InterPro" id="IPR005225">
    <property type="entry name" value="Small_GTP-bd"/>
</dbReference>
<dbReference type="AlphaFoldDB" id="A0A9W8GUT3"/>
<gene>
    <name evidence="8" type="primary">INO80_1</name>
    <name evidence="8" type="ORF">GGI19_005160</name>
</gene>
<evidence type="ECO:0000313" key="9">
    <source>
        <dbReference type="Proteomes" id="UP001140011"/>
    </source>
</evidence>
<protein>
    <recommendedName>
        <fullName evidence="5">Chromatin-remodeling ATPase INO80</fullName>
        <ecNumber evidence="5">3.6.4.-</ecNumber>
    </recommendedName>
</protein>
<dbReference type="GO" id="GO:0042393">
    <property type="term" value="F:histone binding"/>
    <property type="evidence" value="ECO:0007669"/>
    <property type="project" value="TreeGrafter"/>
</dbReference>
<dbReference type="NCBIfam" id="TIGR00231">
    <property type="entry name" value="small_GTP"/>
    <property type="match status" value="1"/>
</dbReference>
<dbReference type="EMBL" id="JANBUH010000578">
    <property type="protein sequence ID" value="KAJ2750348.1"/>
    <property type="molecule type" value="Genomic_DNA"/>
</dbReference>
<reference evidence="8" key="1">
    <citation type="submission" date="2022-07" db="EMBL/GenBank/DDBJ databases">
        <title>Phylogenomic reconstructions and comparative analyses of Kickxellomycotina fungi.</title>
        <authorList>
            <person name="Reynolds N.K."/>
            <person name="Stajich J.E."/>
            <person name="Barry K."/>
            <person name="Grigoriev I.V."/>
            <person name="Crous P."/>
            <person name="Smith M.E."/>
        </authorList>
    </citation>
    <scope>NUCLEOTIDE SEQUENCE</scope>
    <source>
        <strain evidence="8">BCRC 34297</strain>
    </source>
</reference>
<evidence type="ECO:0000256" key="2">
    <source>
        <dbReference type="ARBA" id="ARBA00022741"/>
    </source>
</evidence>
<dbReference type="SMART" id="SM00173">
    <property type="entry name" value="RAS"/>
    <property type="match status" value="1"/>
</dbReference>
<dbReference type="InterPro" id="IPR050520">
    <property type="entry name" value="INO80/SWR1_helicase"/>
</dbReference>
<sequence>MNLVMQFRKVCSHPELFERAEVDSPYVLATYPVTGSLAREGDDLACSYATRSLVSYDMPKLVYRESLELPHMPTQRRNVLDRLSLWTGENYSSEENDGLFSLLRLCTPSASSAIGAFKGSLTERFDLLSEESARVDGFHQHLLMSREENSGNTQELAQSGSVLHALSNVMAEANLRVSSNLAGLARLTLTEFAHSYMSAIAPAFKPPAVSPPADLVISDRSAAWENRQALLEHPLASRLLCGRVAAEDWTKPFRAQGMSDIWMPSVDKLIRYSGKMAALDRLLIKLKQEGHRVLLYFQMTKTIDLFEEYLTYRKYTYLRLDGASKISDRRDMVMDWQTRDDIFIFLLSTRAGGLGINLTAADTVIFFESDWNPTVDSQAMDRAHRLGQTKQVVVYRLITRGTVEERILQRAQQKNEIHRIVIAGGDSHGEGEEGSDVMAEGFSSNFEPSSKEIVSLLLGKPLDDESTAQSDRLCMARLAQETSNRVYGHCVGAYPGISAAAWEALSEDVDSVVLLPQPRIEVYRPEPSFAAQMAIDAGVTAQIRNRERLAIEQATRQKSSRGRGGGTAANGSSGRGGKRGGGVVPQKRKPKIKTGKDDSSVAPSPRPDTPDQQSTKLWGYGARMSSEEKREDDTGSEDEIVLKVGMLGDAQIGKTTLMVRYVFGEYDPNIVQTLGVNYLEKSIHLRNTRVRFSIWDLGGEREFLNMLPLVCSESAAILFLFDLTQRRTLNSIEQWYRQARAFNSTAVPILVGTKYDQFADEEFTSKEEQIVITKRARVIARAMHASLAATKSQAALTREQQAEAAAAVLKSLNAKAAERYLKSARTWKPAEKKASLADGDDEETPAIVVEGPLV</sequence>
<dbReference type="SMART" id="SM00176">
    <property type="entry name" value="RAN"/>
    <property type="match status" value="1"/>
</dbReference>
<dbReference type="PANTHER" id="PTHR45685:SF2">
    <property type="entry name" value="CHROMATIN-REMODELING ATPASE INO80"/>
    <property type="match status" value="1"/>
</dbReference>
<proteinExistence type="inferred from homology"/>
<feature type="domain" description="Helicase C-terminal" evidence="7">
    <location>
        <begin position="278"/>
        <end position="428"/>
    </location>
</feature>
<dbReference type="GO" id="GO:0004386">
    <property type="term" value="F:helicase activity"/>
    <property type="evidence" value="ECO:0007669"/>
    <property type="project" value="UniProtKB-KW"/>
</dbReference>